<dbReference type="PANTHER" id="PTHR43833:SF9">
    <property type="entry name" value="POTASSIUM CHANNEL PROTEIN YUGO-RELATED"/>
    <property type="match status" value="1"/>
</dbReference>
<sequence>MSDVLENLRDLGAREYDKTGFPRLLRAGGLLIGIFVVGTLGYWSAAPPEYTLLDCAYMTTITLTTVGYGEVIPVEGNSSLEAFTIGLIIAGMGIMLYFVSSLTAFIIEGELRDLIRMRRMDREIDKLENHLIICGIGKTGVHVLREVLQSNQPCVVIERSRGRIDEELEELGEEFLYIVGDATHDNVLQHAGIERATGLIASLGNDRDNLFVTITARSLNEKVRIVSRGEHPEAEQKFKMAGATSVIYTNVLGGLRMAAEAIRPEVTTFLDLMMQDHEHYRRVEELPVPNNSPLIGLTIRDTRIRQHTDALVIAVYREQDGEYIFNPGPDYEITTGTKLIVLTLVDDIETLEALIRGEL</sequence>
<dbReference type="SUPFAM" id="SSF116726">
    <property type="entry name" value="TrkA C-terminal domain-like"/>
    <property type="match status" value="1"/>
</dbReference>
<dbReference type="InterPro" id="IPR003148">
    <property type="entry name" value="RCK_N"/>
</dbReference>
<dbReference type="InterPro" id="IPR036291">
    <property type="entry name" value="NAD(P)-bd_dom_sf"/>
</dbReference>
<feature type="transmembrane region" description="Helical" evidence="2">
    <location>
        <begin position="24"/>
        <end position="43"/>
    </location>
</feature>
<dbReference type="InterPro" id="IPR006037">
    <property type="entry name" value="RCK_C"/>
</dbReference>
<dbReference type="Proteomes" id="UP000315995">
    <property type="component" value="Chromosome"/>
</dbReference>
<feature type="domain" description="RCK C-terminal" evidence="4">
    <location>
        <begin position="271"/>
        <end position="357"/>
    </location>
</feature>
<dbReference type="Pfam" id="PF02080">
    <property type="entry name" value="TrkA_C"/>
    <property type="match status" value="1"/>
</dbReference>
<evidence type="ECO:0000256" key="1">
    <source>
        <dbReference type="ARBA" id="ARBA00004651"/>
    </source>
</evidence>
<keyword evidence="5" id="KW-0406">Ion transport</keyword>
<name>A0A4Y6PZK4_PERCE</name>
<keyword evidence="2" id="KW-1133">Transmembrane helix</keyword>
<evidence type="ECO:0000313" key="5">
    <source>
        <dbReference type="EMBL" id="QDG53744.1"/>
    </source>
</evidence>
<evidence type="ECO:0000259" key="4">
    <source>
        <dbReference type="PROSITE" id="PS51202"/>
    </source>
</evidence>
<keyword evidence="6" id="KW-1185">Reference proteome</keyword>
<reference evidence="5 6" key="1">
    <citation type="submission" date="2019-06" db="EMBL/GenBank/DDBJ databases">
        <title>Persicimonas caeni gen. nov., sp. nov., a predatory bacterium isolated from solar saltern.</title>
        <authorList>
            <person name="Wang S."/>
        </authorList>
    </citation>
    <scope>NUCLEOTIDE SEQUENCE [LARGE SCALE GENOMIC DNA]</scope>
    <source>
        <strain evidence="5 6">YN101</strain>
    </source>
</reference>
<dbReference type="GO" id="GO:0008324">
    <property type="term" value="F:monoatomic cation transmembrane transporter activity"/>
    <property type="evidence" value="ECO:0007669"/>
    <property type="project" value="InterPro"/>
</dbReference>
<dbReference type="Gene3D" id="1.10.287.70">
    <property type="match status" value="1"/>
</dbReference>
<dbReference type="PROSITE" id="PS51201">
    <property type="entry name" value="RCK_N"/>
    <property type="match status" value="1"/>
</dbReference>
<comment type="subcellular location">
    <subcellularLocation>
        <location evidence="1">Cell membrane</location>
        <topology evidence="1">Multi-pass membrane protein</topology>
    </subcellularLocation>
</comment>
<dbReference type="GO" id="GO:0006813">
    <property type="term" value="P:potassium ion transport"/>
    <property type="evidence" value="ECO:0007669"/>
    <property type="project" value="InterPro"/>
</dbReference>
<accession>A0A4Y6PZK4</accession>
<feature type="domain" description="RCK N-terminal" evidence="3">
    <location>
        <begin position="128"/>
        <end position="248"/>
    </location>
</feature>
<keyword evidence="2" id="KW-0812">Transmembrane</keyword>
<evidence type="ECO:0000259" key="3">
    <source>
        <dbReference type="PROSITE" id="PS51201"/>
    </source>
</evidence>
<dbReference type="PROSITE" id="PS51202">
    <property type="entry name" value="RCK_C"/>
    <property type="match status" value="1"/>
</dbReference>
<dbReference type="SUPFAM" id="SSF51735">
    <property type="entry name" value="NAD(P)-binding Rossmann-fold domains"/>
    <property type="match status" value="1"/>
</dbReference>
<dbReference type="PANTHER" id="PTHR43833">
    <property type="entry name" value="POTASSIUM CHANNEL PROTEIN 2-RELATED-RELATED"/>
    <property type="match status" value="1"/>
</dbReference>
<keyword evidence="2" id="KW-0472">Membrane</keyword>
<dbReference type="AlphaFoldDB" id="A0A4Y6PZK4"/>
<dbReference type="InterPro" id="IPR050721">
    <property type="entry name" value="Trk_Ktr_HKT_K-transport"/>
</dbReference>
<protein>
    <submittedName>
        <fullName evidence="5">Potassium channel protein</fullName>
    </submittedName>
</protein>
<dbReference type="OrthoDB" id="9781411at2"/>
<keyword evidence="5" id="KW-0813">Transport</keyword>
<feature type="transmembrane region" description="Helical" evidence="2">
    <location>
        <begin position="83"/>
        <end position="107"/>
    </location>
</feature>
<dbReference type="Pfam" id="PF07885">
    <property type="entry name" value="Ion_trans_2"/>
    <property type="match status" value="1"/>
</dbReference>
<proteinExistence type="predicted"/>
<evidence type="ECO:0000313" key="6">
    <source>
        <dbReference type="Proteomes" id="UP000315995"/>
    </source>
</evidence>
<dbReference type="Gene3D" id="3.40.50.720">
    <property type="entry name" value="NAD(P)-binding Rossmann-like Domain"/>
    <property type="match status" value="1"/>
</dbReference>
<accession>A0A5B8YAL0</accession>
<dbReference type="GO" id="GO:0005886">
    <property type="term" value="C:plasma membrane"/>
    <property type="evidence" value="ECO:0007669"/>
    <property type="project" value="UniProtKB-SubCell"/>
</dbReference>
<dbReference type="RefSeq" id="WP_141200198.1">
    <property type="nucleotide sequence ID" value="NZ_CP041186.1"/>
</dbReference>
<gene>
    <name evidence="5" type="ORF">FIV42_24265</name>
</gene>
<dbReference type="EMBL" id="CP041186">
    <property type="protein sequence ID" value="QDG53744.1"/>
    <property type="molecule type" value="Genomic_DNA"/>
</dbReference>
<dbReference type="Pfam" id="PF02254">
    <property type="entry name" value="TrkA_N"/>
    <property type="match status" value="1"/>
</dbReference>
<dbReference type="InterPro" id="IPR036721">
    <property type="entry name" value="RCK_C_sf"/>
</dbReference>
<organism evidence="5 6">
    <name type="scientific">Persicimonas caeni</name>
    <dbReference type="NCBI Taxonomy" id="2292766"/>
    <lineage>
        <taxon>Bacteria</taxon>
        <taxon>Deltaproteobacteria</taxon>
        <taxon>Bradymonadales</taxon>
        <taxon>Bradymonadaceae</taxon>
        <taxon>Persicimonas</taxon>
    </lineage>
</organism>
<keyword evidence="5" id="KW-0407">Ion channel</keyword>
<dbReference type="InterPro" id="IPR013099">
    <property type="entry name" value="K_chnl_dom"/>
</dbReference>
<evidence type="ECO:0000256" key="2">
    <source>
        <dbReference type="SAM" id="Phobius"/>
    </source>
</evidence>
<dbReference type="Gene3D" id="3.30.70.1450">
    <property type="entry name" value="Regulator of K+ conductance, C-terminal domain"/>
    <property type="match status" value="1"/>
</dbReference>
<dbReference type="SUPFAM" id="SSF81324">
    <property type="entry name" value="Voltage-gated potassium channels"/>
    <property type="match status" value="1"/>
</dbReference>